<organism evidence="3 4">
    <name type="scientific">Mycobacteroides abscessus subsp. massiliense</name>
    <dbReference type="NCBI Taxonomy" id="1962118"/>
    <lineage>
        <taxon>Bacteria</taxon>
        <taxon>Bacillati</taxon>
        <taxon>Actinomycetota</taxon>
        <taxon>Actinomycetes</taxon>
        <taxon>Mycobacteriales</taxon>
        <taxon>Mycobacteriaceae</taxon>
        <taxon>Mycobacteroides</taxon>
        <taxon>Mycobacteroides abscessus</taxon>
    </lineage>
</organism>
<feature type="domain" description="Helix-turn-helix" evidence="2">
    <location>
        <begin position="3"/>
        <end position="57"/>
    </location>
</feature>
<dbReference type="AlphaFoldDB" id="A0A1T8GZU6"/>
<reference evidence="3 4" key="1">
    <citation type="submission" date="2016-11" db="EMBL/GenBank/DDBJ databases">
        <authorList>
            <consortium name="Pathogen Informatics"/>
        </authorList>
    </citation>
    <scope>NUCLEOTIDE SEQUENCE [LARGE SCALE GENOMIC DNA]</scope>
    <source>
        <strain evidence="3 4">911</strain>
    </source>
</reference>
<name>A0A1T8GZU6_9MYCO</name>
<feature type="region of interest" description="Disordered" evidence="1">
    <location>
        <begin position="49"/>
        <end position="71"/>
    </location>
</feature>
<dbReference type="EMBL" id="FVGW01000001">
    <property type="protein sequence ID" value="SKL39108.1"/>
    <property type="molecule type" value="Genomic_DNA"/>
</dbReference>
<dbReference type="InterPro" id="IPR045745">
    <property type="entry name" value="HTH_58_Actinobacteria-type"/>
</dbReference>
<evidence type="ECO:0000259" key="2">
    <source>
        <dbReference type="Pfam" id="PF19575"/>
    </source>
</evidence>
<accession>A0A1T8GZU6</accession>
<feature type="compositionally biased region" description="Basic residues" evidence="1">
    <location>
        <begin position="62"/>
        <end position="71"/>
    </location>
</feature>
<protein>
    <submittedName>
        <fullName evidence="3">Transcriptional regulatory protein</fullName>
    </submittedName>
</protein>
<gene>
    <name evidence="3" type="ORF">SAMEA2259716_00364</name>
</gene>
<sequence>MKLYGARRASERAIMKAEYEAGASIRTIASTHGHSYGYVHDALVAAGTQLRSRGGPNNPYPFRRRAYTPFE</sequence>
<dbReference type="Proteomes" id="UP000190074">
    <property type="component" value="Unassembled WGS sequence"/>
</dbReference>
<evidence type="ECO:0000313" key="3">
    <source>
        <dbReference type="EMBL" id="SKL39108.1"/>
    </source>
</evidence>
<evidence type="ECO:0000256" key="1">
    <source>
        <dbReference type="SAM" id="MobiDB-lite"/>
    </source>
</evidence>
<proteinExistence type="predicted"/>
<dbReference type="Pfam" id="PF19575">
    <property type="entry name" value="HTH_58"/>
    <property type="match status" value="1"/>
</dbReference>
<dbReference type="RefSeq" id="WP_005070026.1">
    <property type="nucleotide sequence ID" value="NZ_CP021122.1"/>
</dbReference>
<evidence type="ECO:0000313" key="4">
    <source>
        <dbReference type="Proteomes" id="UP000190074"/>
    </source>
</evidence>